<evidence type="ECO:0000313" key="6">
    <source>
        <dbReference type="Proteomes" id="UP001601058"/>
    </source>
</evidence>
<dbReference type="Pfam" id="PF00015">
    <property type="entry name" value="MCPsignal"/>
    <property type="match status" value="1"/>
</dbReference>
<evidence type="ECO:0000313" key="5">
    <source>
        <dbReference type="EMBL" id="MFE8695931.1"/>
    </source>
</evidence>
<evidence type="ECO:0000256" key="2">
    <source>
        <dbReference type="ARBA" id="ARBA00029447"/>
    </source>
</evidence>
<proteinExistence type="inferred from homology"/>
<keyword evidence="6" id="KW-1185">Reference proteome</keyword>
<evidence type="ECO:0000256" key="3">
    <source>
        <dbReference type="PROSITE-ProRule" id="PRU00284"/>
    </source>
</evidence>
<sequence>MKALQSLKQQIESISEVSKLIRNISAQTNMLALNAAIESARAGEHGRGFKVVADEVRRLAGNVSESINEVNRNIDSITIDVGRVNDITEDLQKLIMETQTKFKKTIAEFEEIN</sequence>
<dbReference type="PROSITE" id="PS50111">
    <property type="entry name" value="CHEMOTAXIS_TRANSDUC_2"/>
    <property type="match status" value="1"/>
</dbReference>
<comment type="caution">
    <text evidence="5">The sequence shown here is derived from an EMBL/GenBank/DDBJ whole genome shotgun (WGS) entry which is preliminary data.</text>
</comment>
<dbReference type="Gene3D" id="1.10.287.950">
    <property type="entry name" value="Methyl-accepting chemotaxis protein"/>
    <property type="match status" value="1"/>
</dbReference>
<name>A0ABW6JVQ4_9BACI</name>
<dbReference type="SUPFAM" id="SSF58104">
    <property type="entry name" value="Methyl-accepting chemotaxis protein (MCP) signaling domain"/>
    <property type="match status" value="1"/>
</dbReference>
<dbReference type="InterPro" id="IPR004090">
    <property type="entry name" value="Chemotax_Me-accpt_rcpt"/>
</dbReference>
<reference evidence="5 6" key="1">
    <citation type="submission" date="2024-08" db="EMBL/GenBank/DDBJ databases">
        <title>Two novel Cytobacillus novel species.</title>
        <authorList>
            <person name="Liu G."/>
        </authorList>
    </citation>
    <scope>NUCLEOTIDE SEQUENCE [LARGE SCALE GENOMIC DNA]</scope>
    <source>
        <strain evidence="5 6">FJAT-53684</strain>
    </source>
</reference>
<organism evidence="5 6">
    <name type="scientific">Cytobacillus mangrovibacter</name>
    <dbReference type="NCBI Taxonomy" id="3299024"/>
    <lineage>
        <taxon>Bacteria</taxon>
        <taxon>Bacillati</taxon>
        <taxon>Bacillota</taxon>
        <taxon>Bacilli</taxon>
        <taxon>Bacillales</taxon>
        <taxon>Bacillaceae</taxon>
        <taxon>Cytobacillus</taxon>
    </lineage>
</organism>
<dbReference type="InterPro" id="IPR004089">
    <property type="entry name" value="MCPsignal_dom"/>
</dbReference>
<evidence type="ECO:0000259" key="4">
    <source>
        <dbReference type="PROSITE" id="PS50111"/>
    </source>
</evidence>
<accession>A0ABW6JVQ4</accession>
<protein>
    <submittedName>
        <fullName evidence="5">Methyl-accepting chemotaxis protein</fullName>
    </submittedName>
</protein>
<evidence type="ECO:0000256" key="1">
    <source>
        <dbReference type="ARBA" id="ARBA00023224"/>
    </source>
</evidence>
<feature type="domain" description="Methyl-accepting transducer" evidence="4">
    <location>
        <begin position="1"/>
        <end position="113"/>
    </location>
</feature>
<comment type="similarity">
    <text evidence="2">Belongs to the methyl-accepting chemotaxis (MCP) protein family.</text>
</comment>
<dbReference type="EMBL" id="JBIACJ010000002">
    <property type="protein sequence ID" value="MFE8695931.1"/>
    <property type="molecule type" value="Genomic_DNA"/>
</dbReference>
<dbReference type="RefSeq" id="WP_389216880.1">
    <property type="nucleotide sequence ID" value="NZ_JBIACJ010000002.1"/>
</dbReference>
<gene>
    <name evidence="5" type="ORF">ACFYKT_06065</name>
</gene>
<dbReference type="PRINTS" id="PR00260">
    <property type="entry name" value="CHEMTRNSDUCR"/>
</dbReference>
<dbReference type="PANTHER" id="PTHR32089:SF112">
    <property type="entry name" value="LYSOZYME-LIKE PROTEIN-RELATED"/>
    <property type="match status" value="1"/>
</dbReference>
<keyword evidence="1 3" id="KW-0807">Transducer</keyword>
<dbReference type="Proteomes" id="UP001601058">
    <property type="component" value="Unassembled WGS sequence"/>
</dbReference>
<dbReference type="PANTHER" id="PTHR32089">
    <property type="entry name" value="METHYL-ACCEPTING CHEMOTAXIS PROTEIN MCPB"/>
    <property type="match status" value="1"/>
</dbReference>